<comment type="caution">
    <text evidence="1">The sequence shown here is derived from an EMBL/GenBank/DDBJ whole genome shotgun (WGS) entry which is preliminary data.</text>
</comment>
<reference evidence="2" key="1">
    <citation type="journal article" date="2022" name="Mol. Ecol. Resour.">
        <title>The genomes of chicory, endive, great burdock and yacon provide insights into Asteraceae palaeo-polyploidization history and plant inulin production.</title>
        <authorList>
            <person name="Fan W."/>
            <person name="Wang S."/>
            <person name="Wang H."/>
            <person name="Wang A."/>
            <person name="Jiang F."/>
            <person name="Liu H."/>
            <person name="Zhao H."/>
            <person name="Xu D."/>
            <person name="Zhang Y."/>
        </authorList>
    </citation>
    <scope>NUCLEOTIDE SEQUENCE [LARGE SCALE GENOMIC DNA]</scope>
    <source>
        <strain evidence="2">cv. Yunnan</strain>
    </source>
</reference>
<proteinExistence type="predicted"/>
<gene>
    <name evidence="1" type="ORF">L1987_59519</name>
</gene>
<name>A0ACB9D5Q9_9ASTR</name>
<sequence length="106" mass="12270">MYWQDFPFKSFDDIDLCNVVEIHIYGGKLESLWQGIKSIKKLRILKVSHSYSSTKTGNFSGLENLEKLYFTECKNLEELHSSIVYLQKLAVLDLRSSIPLKRTPGK</sequence>
<accession>A0ACB9D5Q9</accession>
<reference evidence="1 2" key="2">
    <citation type="journal article" date="2022" name="Mol. Ecol. Resour.">
        <title>The genomes of chicory, endive, great burdock and yacon provide insights into Asteraceae paleo-polyploidization history and plant inulin production.</title>
        <authorList>
            <person name="Fan W."/>
            <person name="Wang S."/>
            <person name="Wang H."/>
            <person name="Wang A."/>
            <person name="Jiang F."/>
            <person name="Liu H."/>
            <person name="Zhao H."/>
            <person name="Xu D."/>
            <person name="Zhang Y."/>
        </authorList>
    </citation>
    <scope>NUCLEOTIDE SEQUENCE [LARGE SCALE GENOMIC DNA]</scope>
    <source>
        <strain evidence="2">cv. Yunnan</strain>
        <tissue evidence="1">Leaves</tissue>
    </source>
</reference>
<evidence type="ECO:0000313" key="1">
    <source>
        <dbReference type="EMBL" id="KAI3741841.1"/>
    </source>
</evidence>
<dbReference type="Proteomes" id="UP001056120">
    <property type="component" value="Linkage Group LG20"/>
</dbReference>
<protein>
    <submittedName>
        <fullName evidence="1">Uncharacterized protein</fullName>
    </submittedName>
</protein>
<keyword evidence="2" id="KW-1185">Reference proteome</keyword>
<organism evidence="1 2">
    <name type="scientific">Smallanthus sonchifolius</name>
    <dbReference type="NCBI Taxonomy" id="185202"/>
    <lineage>
        <taxon>Eukaryota</taxon>
        <taxon>Viridiplantae</taxon>
        <taxon>Streptophyta</taxon>
        <taxon>Embryophyta</taxon>
        <taxon>Tracheophyta</taxon>
        <taxon>Spermatophyta</taxon>
        <taxon>Magnoliopsida</taxon>
        <taxon>eudicotyledons</taxon>
        <taxon>Gunneridae</taxon>
        <taxon>Pentapetalae</taxon>
        <taxon>asterids</taxon>
        <taxon>campanulids</taxon>
        <taxon>Asterales</taxon>
        <taxon>Asteraceae</taxon>
        <taxon>Asteroideae</taxon>
        <taxon>Heliantheae alliance</taxon>
        <taxon>Millerieae</taxon>
        <taxon>Smallanthus</taxon>
    </lineage>
</organism>
<evidence type="ECO:0000313" key="2">
    <source>
        <dbReference type="Proteomes" id="UP001056120"/>
    </source>
</evidence>
<dbReference type="EMBL" id="CM042037">
    <property type="protein sequence ID" value="KAI3741841.1"/>
    <property type="molecule type" value="Genomic_DNA"/>
</dbReference>